<feature type="compositionally biased region" description="Low complexity" evidence="1">
    <location>
        <begin position="92"/>
        <end position="102"/>
    </location>
</feature>
<feature type="compositionally biased region" description="Basic and acidic residues" evidence="1">
    <location>
        <begin position="65"/>
        <end position="81"/>
    </location>
</feature>
<name>A0A6J4MV84_9BACT</name>
<dbReference type="EMBL" id="CADCTW010000240">
    <property type="protein sequence ID" value="CAA9369693.1"/>
    <property type="molecule type" value="Genomic_DNA"/>
</dbReference>
<evidence type="ECO:0000256" key="1">
    <source>
        <dbReference type="SAM" id="MobiDB-lite"/>
    </source>
</evidence>
<feature type="compositionally biased region" description="Low complexity" evidence="1">
    <location>
        <begin position="43"/>
        <end position="61"/>
    </location>
</feature>
<sequence>ERFARHVRRRPAQASRPPRRARPRRPARRAHAAAHPGRDRRPAAPGGPRRHAAQAAGGRAPAEPDPARPSRQWQDDAGARDRRGRGRRLRPLQRGQRGRAAAAGGGEGGRGAAQGGGRHAPLRGRDPPAEQGAAGFPPPVDGKRAGDAGGRHHRAPGVRDQSRAPLALPGARPAPAERRRRAGRAPPRPRGPGARAGRTAGAGRRGGGPHRPHLRRRRAAGAQRAGDGGAAGARWVDHGRGRPRGAAAADGALRRHPGVRDALRLPQVAPLVRRLGRAVLGHAHAERRRGPAHPLPPPRRRRVRGRGPRGPAGGDRGHAGDAGVRAAGAPGGAPPPLQRHPVRRQRAQVQPRVRGPARRYRRREGAPRRPRPPAPAQRDYEADARVGLRGGLQVRPRLRGRLHPAAVPPRRDRRRALLRAVGPGLRGQDRRAHAGARRRGL</sequence>
<feature type="compositionally biased region" description="Basic and acidic residues" evidence="1">
    <location>
        <begin position="141"/>
        <end position="150"/>
    </location>
</feature>
<feature type="compositionally biased region" description="Gly residues" evidence="1">
    <location>
        <begin position="103"/>
        <end position="118"/>
    </location>
</feature>
<protein>
    <submittedName>
        <fullName evidence="2">Replication-associated recombination protein RarA</fullName>
    </submittedName>
</protein>
<feature type="compositionally biased region" description="Basic residues" evidence="1">
    <location>
        <begin position="298"/>
        <end position="307"/>
    </location>
</feature>
<dbReference type="AlphaFoldDB" id="A0A6J4MV84"/>
<accession>A0A6J4MV84</accession>
<gene>
    <name evidence="2" type="ORF">AVDCRST_MAG68-5380</name>
</gene>
<reference evidence="2" key="1">
    <citation type="submission" date="2020-02" db="EMBL/GenBank/DDBJ databases">
        <authorList>
            <person name="Meier V. D."/>
        </authorList>
    </citation>
    <scope>NUCLEOTIDE SEQUENCE</scope>
    <source>
        <strain evidence="2">AVDCRST_MAG68</strain>
    </source>
</reference>
<feature type="compositionally biased region" description="Low complexity" evidence="1">
    <location>
        <begin position="191"/>
        <end position="202"/>
    </location>
</feature>
<feature type="region of interest" description="Disordered" evidence="1">
    <location>
        <begin position="280"/>
        <end position="441"/>
    </location>
</feature>
<feature type="compositionally biased region" description="Basic residues" evidence="1">
    <location>
        <begin position="82"/>
        <end position="91"/>
    </location>
</feature>
<feature type="region of interest" description="Disordered" evidence="1">
    <location>
        <begin position="1"/>
        <end position="263"/>
    </location>
</feature>
<proteinExistence type="predicted"/>
<feature type="non-terminal residue" evidence="2">
    <location>
        <position position="441"/>
    </location>
</feature>
<feature type="compositionally biased region" description="Basic residues" evidence="1">
    <location>
        <begin position="1"/>
        <end position="32"/>
    </location>
</feature>
<feature type="compositionally biased region" description="Low complexity" evidence="1">
    <location>
        <begin position="163"/>
        <end position="174"/>
    </location>
</feature>
<feature type="non-terminal residue" evidence="2">
    <location>
        <position position="1"/>
    </location>
</feature>
<evidence type="ECO:0000313" key="2">
    <source>
        <dbReference type="EMBL" id="CAA9369693.1"/>
    </source>
</evidence>
<feature type="compositionally biased region" description="Basic residues" evidence="1">
    <location>
        <begin position="207"/>
        <end position="219"/>
    </location>
</feature>
<organism evidence="2">
    <name type="scientific">uncultured Gemmatimonadota bacterium</name>
    <dbReference type="NCBI Taxonomy" id="203437"/>
    <lineage>
        <taxon>Bacteria</taxon>
        <taxon>Pseudomonadati</taxon>
        <taxon>Gemmatimonadota</taxon>
        <taxon>environmental samples</taxon>
    </lineage>
</organism>